<feature type="signal peptide" evidence="2">
    <location>
        <begin position="1"/>
        <end position="22"/>
    </location>
</feature>
<dbReference type="Pfam" id="PF01551">
    <property type="entry name" value="Peptidase_M23"/>
    <property type="match status" value="1"/>
</dbReference>
<protein>
    <recommendedName>
        <fullName evidence="3">M23ase beta-sheet core domain-containing protein</fullName>
    </recommendedName>
</protein>
<feature type="domain" description="M23ase beta-sheet core" evidence="3">
    <location>
        <begin position="79"/>
        <end position="181"/>
    </location>
</feature>
<dbReference type="PROSITE" id="PS51257">
    <property type="entry name" value="PROKAR_LIPOPROTEIN"/>
    <property type="match status" value="1"/>
</dbReference>
<keyword evidence="1 2" id="KW-0732">Signal</keyword>
<dbReference type="PANTHER" id="PTHR21666:SF289">
    <property type="entry name" value="L-ALA--D-GLU ENDOPEPTIDASE"/>
    <property type="match status" value="1"/>
</dbReference>
<evidence type="ECO:0000313" key="5">
    <source>
        <dbReference type="Proteomes" id="UP000069135"/>
    </source>
</evidence>
<dbReference type="Gene3D" id="2.70.70.10">
    <property type="entry name" value="Glucose Permease (Domain IIA)"/>
    <property type="match status" value="1"/>
</dbReference>
<proteinExistence type="predicted"/>
<accession>A0A0S1STP0</accession>
<dbReference type="CDD" id="cd12797">
    <property type="entry name" value="M23_peptidase"/>
    <property type="match status" value="1"/>
</dbReference>
<evidence type="ECO:0000313" key="4">
    <source>
        <dbReference type="EMBL" id="ALM12865.1"/>
    </source>
</evidence>
<dbReference type="InterPro" id="IPR011055">
    <property type="entry name" value="Dup_hybrid_motif"/>
</dbReference>
<dbReference type="GO" id="GO:0004222">
    <property type="term" value="F:metalloendopeptidase activity"/>
    <property type="evidence" value="ECO:0007669"/>
    <property type="project" value="TreeGrafter"/>
</dbReference>
<accession>A0A0S1SH21</accession>
<gene>
    <name evidence="4" type="ORF">PeribacterD1_0164</name>
</gene>
<dbReference type="PANTHER" id="PTHR21666">
    <property type="entry name" value="PEPTIDASE-RELATED"/>
    <property type="match status" value="1"/>
</dbReference>
<dbReference type="Proteomes" id="UP000069135">
    <property type="component" value="Chromosome"/>
</dbReference>
<dbReference type="InterPro" id="IPR016047">
    <property type="entry name" value="M23ase_b-sheet_dom"/>
</dbReference>
<evidence type="ECO:0000256" key="1">
    <source>
        <dbReference type="ARBA" id="ARBA00022729"/>
    </source>
</evidence>
<reference evidence="5" key="1">
    <citation type="submission" date="2015-10" db="EMBL/GenBank/DDBJ databases">
        <title>Analysis of five complete genome sequences for members of the class Peribacteria in the recently recognized Peregrinibacteria bacterial phylum.</title>
        <authorList>
            <person name="Anantharaman K."/>
            <person name="Brown C.T."/>
            <person name="Burstein D."/>
            <person name="Castelle C.J."/>
            <person name="Probst A.J."/>
            <person name="Thomas B.C."/>
            <person name="Williams K.H."/>
            <person name="Banfield J.F."/>
        </authorList>
    </citation>
    <scope>NUCLEOTIDE SEQUENCE [LARGE SCALE GENOMIC DNA]</scope>
</reference>
<accession>A0A0S1SQN6</accession>
<organism evidence="4 5">
    <name type="scientific">Candidatus Peribacter riflensis</name>
    <dbReference type="NCBI Taxonomy" id="1735162"/>
    <lineage>
        <taxon>Bacteria</taxon>
        <taxon>Candidatus Peregrinibacteriota</taxon>
        <taxon>Candidatus Peribacteria</taxon>
        <taxon>Candidatus Peribacterales</taxon>
        <taxon>Candidatus Peribacteraceae</taxon>
        <taxon>Candidatus Peribacter</taxon>
    </lineage>
</organism>
<name>A0A0S1STP0_9BACT</name>
<accession>A0A0S1SGQ2</accession>
<dbReference type="SUPFAM" id="SSF51261">
    <property type="entry name" value="Duplicated hybrid motif"/>
    <property type="match status" value="1"/>
</dbReference>
<accession>A0A0S1SL75</accession>
<reference evidence="4 5" key="2">
    <citation type="journal article" date="2016" name="PeerJ">
        <title>Analysis of five complete genome sequences for members of the class Peribacteria in the recently recognized Peregrinibacteria bacterial phylum.</title>
        <authorList>
            <person name="Anantharaman K."/>
            <person name="Brown C.T."/>
            <person name="Burstein D."/>
            <person name="Castelle C.J."/>
            <person name="Probst A.J."/>
            <person name="Thomas B.C."/>
            <person name="Williams K.H."/>
            <person name="Banfield J.F."/>
        </authorList>
    </citation>
    <scope>NUCLEOTIDE SEQUENCE [LARGE SCALE GENOMIC DNA]</scope>
    <source>
        <strain evidence="4">RIFOXYD1_FULL_PER-ii_59_16</strain>
    </source>
</reference>
<feature type="chain" id="PRO_5009797888" description="M23ase beta-sheet core domain-containing protein" evidence="2">
    <location>
        <begin position="23"/>
        <end position="210"/>
    </location>
</feature>
<evidence type="ECO:0000259" key="3">
    <source>
        <dbReference type="Pfam" id="PF01551"/>
    </source>
</evidence>
<dbReference type="KEGG" id="prf:PeribacterA2_0164"/>
<evidence type="ECO:0000256" key="2">
    <source>
        <dbReference type="SAM" id="SignalP"/>
    </source>
</evidence>
<dbReference type="STRING" id="1735162.PeribacterB2_0164"/>
<dbReference type="InterPro" id="IPR050570">
    <property type="entry name" value="Cell_wall_metabolism_enzyme"/>
</dbReference>
<dbReference type="EMBL" id="CP013065">
    <property type="protein sequence ID" value="ALM12865.1"/>
    <property type="molecule type" value="Genomic_DNA"/>
</dbReference>
<dbReference type="AlphaFoldDB" id="A0A0S1STP0"/>
<sequence>MRLRFALLGLCFLLAACESAPTKPVAQDDSDGSQSFVTEEQKIWNDPIDRADERVTKKPFSIFITPADSPVQPEKFKGYHTGTDFELNPGETEHDVAVRAACIGRVIYRQWVKGYGGVVIQRCTLNGSPVTVLYGHLSLASVDAKIEQELAAGERIGVLGTGFSTETDGERPHLHFAIHRGADRELEGYVQTKEELDGWVDAATVPGVTV</sequence>